<feature type="compositionally biased region" description="Basic and acidic residues" evidence="1">
    <location>
        <begin position="230"/>
        <end position="244"/>
    </location>
</feature>
<feature type="region of interest" description="Disordered" evidence="1">
    <location>
        <begin position="329"/>
        <end position="353"/>
    </location>
</feature>
<feature type="compositionally biased region" description="Polar residues" evidence="1">
    <location>
        <begin position="200"/>
        <end position="211"/>
    </location>
</feature>
<dbReference type="EMBL" id="VXIV02002244">
    <property type="protein sequence ID" value="KAF6026591.1"/>
    <property type="molecule type" value="Genomic_DNA"/>
</dbReference>
<organism evidence="2 3">
    <name type="scientific">Bugula neritina</name>
    <name type="common">Brown bryozoan</name>
    <name type="synonym">Sertularia neritina</name>
    <dbReference type="NCBI Taxonomy" id="10212"/>
    <lineage>
        <taxon>Eukaryota</taxon>
        <taxon>Metazoa</taxon>
        <taxon>Spiralia</taxon>
        <taxon>Lophotrochozoa</taxon>
        <taxon>Bryozoa</taxon>
        <taxon>Gymnolaemata</taxon>
        <taxon>Cheilostomatida</taxon>
        <taxon>Flustrina</taxon>
        <taxon>Buguloidea</taxon>
        <taxon>Bugulidae</taxon>
        <taxon>Bugula</taxon>
    </lineage>
</organism>
<feature type="region of interest" description="Disordered" evidence="1">
    <location>
        <begin position="194"/>
        <end position="258"/>
    </location>
</feature>
<gene>
    <name evidence="2" type="ORF">EB796_015104</name>
</gene>
<sequence length="523" mass="59203">MPTILVVPTATTASQGAKEAAAGSLLDQLTLKSAGAKLKNGEYEDFYVELPSNEPLVDVAQVEVQPKYLTPRDIQVRYYKQALTSDLNTPPSEWEGANAESQVGEGQVKKPRPSNGYEYIDPSGHTLEVDEFTPLKLNPADSSSPEGRVRFASGCGGSTPCARRQTYARRQSPYPYDRRDISEFHSNVGDMTEIVEEQNHPGTSSKRPSSSNEERKRGQSASSVLSRHSSRIEQDMLTKHEQRQRAQSTYGRGRFSMPYELKNLPPSAGQYQLQFYEKGREFGANEKVPRSRGSSIYDDFQSIPSDLVAPERLRKIFAHDTTVMTLPKTFKIENTTSPDKNGHEKSKKSNEKARLKSRIPYAYGEWFLPYCYGEPSVVIDTDEKIQKTVELVIKRINEEADYKKQQIESAFVESVERAKADAVELIHSSWTNSKSKTKNSHKILIQQEELEKAKTDLGKPESQQNGKCCPMTQLEKVNMDLAKQERQYEQECLQLYSPESYRYEDGFFPITMWTSQVPVNTDI</sequence>
<keyword evidence="3" id="KW-1185">Reference proteome</keyword>
<dbReference type="Proteomes" id="UP000593567">
    <property type="component" value="Unassembled WGS sequence"/>
</dbReference>
<accession>A0A7J7JLQ4</accession>
<protein>
    <submittedName>
        <fullName evidence="2">Uncharacterized protein</fullName>
    </submittedName>
</protein>
<name>A0A7J7JLQ4_BUGNE</name>
<evidence type="ECO:0000313" key="2">
    <source>
        <dbReference type="EMBL" id="KAF6026591.1"/>
    </source>
</evidence>
<reference evidence="2" key="1">
    <citation type="submission" date="2020-06" db="EMBL/GenBank/DDBJ databases">
        <title>Draft genome of Bugula neritina, a colonial animal packing powerful symbionts and potential medicines.</title>
        <authorList>
            <person name="Rayko M."/>
        </authorList>
    </citation>
    <scope>NUCLEOTIDE SEQUENCE [LARGE SCALE GENOMIC DNA]</scope>
    <source>
        <strain evidence="2">Kwan_BN1</strain>
    </source>
</reference>
<evidence type="ECO:0000313" key="3">
    <source>
        <dbReference type="Proteomes" id="UP000593567"/>
    </source>
</evidence>
<comment type="caution">
    <text evidence="2">The sequence shown here is derived from an EMBL/GenBank/DDBJ whole genome shotgun (WGS) entry which is preliminary data.</text>
</comment>
<feature type="compositionally biased region" description="Basic and acidic residues" evidence="1">
    <location>
        <begin position="340"/>
        <end position="353"/>
    </location>
</feature>
<proteinExistence type="predicted"/>
<feature type="region of interest" description="Disordered" evidence="1">
    <location>
        <begin position="137"/>
        <end position="180"/>
    </location>
</feature>
<dbReference type="AlphaFoldDB" id="A0A7J7JLQ4"/>
<evidence type="ECO:0000256" key="1">
    <source>
        <dbReference type="SAM" id="MobiDB-lite"/>
    </source>
</evidence>
<feature type="region of interest" description="Disordered" evidence="1">
    <location>
        <begin position="87"/>
        <end position="114"/>
    </location>
</feature>